<keyword evidence="1" id="KW-1133">Transmembrane helix</keyword>
<dbReference type="RefSeq" id="YP_009042671.1">
    <property type="nucleotide sequence ID" value="NC_024356.1"/>
</dbReference>
<dbReference type="NCBIfam" id="TIGR01598">
    <property type="entry name" value="holin_phiLC3"/>
    <property type="match status" value="1"/>
</dbReference>
<dbReference type="OrthoDB" id="24836at10239"/>
<keyword evidence="1" id="KW-0472">Membrane</keyword>
<dbReference type="GeneID" id="19686059"/>
<dbReference type="Pfam" id="PF04531">
    <property type="entry name" value="Phage_holin_1"/>
    <property type="match status" value="1"/>
</dbReference>
<evidence type="ECO:0000313" key="2">
    <source>
        <dbReference type="EMBL" id="AIA65090.1"/>
    </source>
</evidence>
<organism evidence="2 3">
    <name type="scientific">Enterococcus phage IME-EFm1</name>
    <dbReference type="NCBI Taxonomy" id="1445858"/>
    <lineage>
        <taxon>Viruses</taxon>
        <taxon>Duplodnaviria</taxon>
        <taxon>Heunggongvirae</taxon>
        <taxon>Uroviricota</taxon>
        <taxon>Caudoviricetes</taxon>
        <taxon>Efemunavirus</taxon>
        <taxon>Efemunavirus Efm1</taxon>
    </lineage>
</organism>
<dbReference type="InterPro" id="IPR006485">
    <property type="entry name" value="Phage-like_holin"/>
</dbReference>
<sequence>MNKINWKVRFSKDNLTFILRFIGALAVPILAYFGLKFEDITSFDTLLDVLVRAVSNPYVLGLTVINALNMIPDPTTKGITDSEKALNYTEPKK</sequence>
<name>A0A060ADQ7_9CAUD</name>
<evidence type="ECO:0000313" key="3">
    <source>
        <dbReference type="Proteomes" id="UP000026980"/>
    </source>
</evidence>
<protein>
    <submittedName>
        <fullName evidence="2">Holin</fullName>
    </submittedName>
</protein>
<accession>A0A060ADQ7</accession>
<evidence type="ECO:0000256" key="1">
    <source>
        <dbReference type="SAM" id="Phobius"/>
    </source>
</evidence>
<feature type="transmembrane region" description="Helical" evidence="1">
    <location>
        <begin position="15"/>
        <end position="35"/>
    </location>
</feature>
<dbReference type="Proteomes" id="UP000026980">
    <property type="component" value="Segment"/>
</dbReference>
<proteinExistence type="predicted"/>
<dbReference type="EMBL" id="KJ010489">
    <property type="protein sequence ID" value="AIA65090.1"/>
    <property type="molecule type" value="Genomic_DNA"/>
</dbReference>
<keyword evidence="3" id="KW-1185">Reference proteome</keyword>
<dbReference type="KEGG" id="vg:19686059"/>
<reference evidence="2 3" key="1">
    <citation type="journal article" date="2014" name="J. Gen. Virol.">
        <title>Characterization and complete genome sequence analysis of novel bacteriophage IME-EFm1 infecting Enterococcus faecium.</title>
        <authorList>
            <person name="Wang Y."/>
            <person name="Wang W."/>
            <person name="Lv Y."/>
            <person name="Zheng W."/>
            <person name="Mi Z."/>
            <person name="Pei G."/>
            <person name="An X."/>
            <person name="Xu X."/>
            <person name="Han C."/>
            <person name="Liu J."/>
            <person name="Zhou C."/>
            <person name="Tong Y."/>
        </authorList>
    </citation>
    <scope>NUCLEOTIDE SEQUENCE [LARGE SCALE GENOMIC DNA]</scope>
</reference>
<keyword evidence="1" id="KW-0812">Transmembrane</keyword>
<gene>
    <name evidence="2" type="ORF">IME_023</name>
</gene>